<accession>A0A090AKW2</accession>
<name>A0A090AKW2_9GAMM</name>
<gene>
    <name evidence="1" type="ORF">THII_2005</name>
</gene>
<dbReference type="STRING" id="40754.THII_2005"/>
<sequence length="67" mass="7524">MKTLIELSQAQAEALEHYCQSGHLTPAEVVSLALAQFLSQAVKPTRSLQQHRAFGHWQSKHQDGRQT</sequence>
<dbReference type="AlphaFoldDB" id="A0A090AKW2"/>
<dbReference type="EMBL" id="AP014633">
    <property type="protein sequence ID" value="BAP56302.1"/>
    <property type="molecule type" value="Genomic_DNA"/>
</dbReference>
<organism evidence="1 2">
    <name type="scientific">Thioploca ingrica</name>
    <dbReference type="NCBI Taxonomy" id="40754"/>
    <lineage>
        <taxon>Bacteria</taxon>
        <taxon>Pseudomonadati</taxon>
        <taxon>Pseudomonadota</taxon>
        <taxon>Gammaproteobacteria</taxon>
        <taxon>Thiotrichales</taxon>
        <taxon>Thiotrichaceae</taxon>
        <taxon>Thioploca</taxon>
    </lineage>
</organism>
<protein>
    <submittedName>
        <fullName evidence="1">Uncharacterized protein</fullName>
    </submittedName>
</protein>
<dbReference type="HOGENOM" id="CLU_2811107_0_0_6"/>
<dbReference type="KEGG" id="tig:THII_2005"/>
<evidence type="ECO:0000313" key="2">
    <source>
        <dbReference type="Proteomes" id="UP000031623"/>
    </source>
</evidence>
<evidence type="ECO:0000313" key="1">
    <source>
        <dbReference type="EMBL" id="BAP56302.1"/>
    </source>
</evidence>
<reference evidence="1 2" key="1">
    <citation type="journal article" date="2014" name="ISME J.">
        <title>Ecophysiology of Thioploca ingrica as revealed by the complete genome sequence supplemented with proteomic evidence.</title>
        <authorList>
            <person name="Kojima H."/>
            <person name="Ogura Y."/>
            <person name="Yamamoto N."/>
            <person name="Togashi T."/>
            <person name="Mori H."/>
            <person name="Watanabe T."/>
            <person name="Nemoto F."/>
            <person name="Kurokawa K."/>
            <person name="Hayashi T."/>
            <person name="Fukui M."/>
        </authorList>
    </citation>
    <scope>NUCLEOTIDE SEQUENCE [LARGE SCALE GENOMIC DNA]</scope>
</reference>
<keyword evidence="2" id="KW-1185">Reference proteome</keyword>
<proteinExistence type="predicted"/>
<dbReference type="Proteomes" id="UP000031623">
    <property type="component" value="Chromosome"/>
</dbReference>